<dbReference type="Proteomes" id="UP000076722">
    <property type="component" value="Unassembled WGS sequence"/>
</dbReference>
<dbReference type="InterPro" id="IPR001680">
    <property type="entry name" value="WD40_rpt"/>
</dbReference>
<evidence type="ECO:0000313" key="10">
    <source>
        <dbReference type="EMBL" id="KZS98428.1"/>
    </source>
</evidence>
<evidence type="ECO:0000256" key="3">
    <source>
        <dbReference type="ARBA" id="ARBA00022737"/>
    </source>
</evidence>
<dbReference type="AlphaFoldDB" id="A0A165A391"/>
<dbReference type="InterPro" id="IPR057646">
    <property type="entry name" value="WD40_WDHD1_1st"/>
</dbReference>
<dbReference type="InterPro" id="IPR019775">
    <property type="entry name" value="WD40_repeat_CS"/>
</dbReference>
<dbReference type="PANTHER" id="PTHR19932">
    <property type="entry name" value="WD REPEAT AND HMG-BOX DNA BINDING PROTEIN"/>
    <property type="match status" value="1"/>
</dbReference>
<dbReference type="InterPro" id="IPR036322">
    <property type="entry name" value="WD40_repeat_dom_sf"/>
</dbReference>
<evidence type="ECO:0000256" key="6">
    <source>
        <dbReference type="SAM" id="MobiDB-lite"/>
    </source>
</evidence>
<evidence type="ECO:0000256" key="4">
    <source>
        <dbReference type="ARBA" id="ARBA00023242"/>
    </source>
</evidence>
<feature type="compositionally biased region" description="Low complexity" evidence="6">
    <location>
        <begin position="934"/>
        <end position="956"/>
    </location>
</feature>
<keyword evidence="2 5" id="KW-0853">WD repeat</keyword>
<feature type="repeat" description="WD" evidence="5">
    <location>
        <begin position="138"/>
        <end position="179"/>
    </location>
</feature>
<feature type="compositionally biased region" description="Low complexity" evidence="6">
    <location>
        <begin position="849"/>
        <end position="858"/>
    </location>
</feature>
<feature type="compositionally biased region" description="Polar residues" evidence="6">
    <location>
        <begin position="1004"/>
        <end position="1029"/>
    </location>
</feature>
<dbReference type="SMART" id="SM00320">
    <property type="entry name" value="WD40"/>
    <property type="match status" value="5"/>
</dbReference>
<feature type="domain" description="WDHD1/CFT4 second beta-propeller" evidence="7">
    <location>
        <begin position="388"/>
        <end position="688"/>
    </location>
</feature>
<dbReference type="OrthoDB" id="427368at2759"/>
<dbReference type="SUPFAM" id="SSF50978">
    <property type="entry name" value="WD40 repeat-like"/>
    <property type="match status" value="1"/>
</dbReference>
<feature type="repeat" description="WD" evidence="5">
    <location>
        <begin position="11"/>
        <end position="42"/>
    </location>
</feature>
<keyword evidence="3" id="KW-0677">Repeat</keyword>
<dbReference type="GO" id="GO:0000278">
    <property type="term" value="P:mitotic cell cycle"/>
    <property type="evidence" value="ECO:0007669"/>
    <property type="project" value="TreeGrafter"/>
</dbReference>
<organism evidence="10 11">
    <name type="scientific">Sistotremastrum niveocremeum HHB9708</name>
    <dbReference type="NCBI Taxonomy" id="1314777"/>
    <lineage>
        <taxon>Eukaryota</taxon>
        <taxon>Fungi</taxon>
        <taxon>Dikarya</taxon>
        <taxon>Basidiomycota</taxon>
        <taxon>Agaricomycotina</taxon>
        <taxon>Agaricomycetes</taxon>
        <taxon>Sistotremastrales</taxon>
        <taxon>Sistotremastraceae</taxon>
        <taxon>Sertulicium</taxon>
        <taxon>Sertulicium niveocremeum</taxon>
    </lineage>
</organism>
<reference evidence="10 11" key="1">
    <citation type="journal article" date="2016" name="Mol. Biol. Evol.">
        <title>Comparative Genomics of Early-Diverging Mushroom-Forming Fungi Provides Insights into the Origins of Lignocellulose Decay Capabilities.</title>
        <authorList>
            <person name="Nagy L.G."/>
            <person name="Riley R."/>
            <person name="Tritt A."/>
            <person name="Adam C."/>
            <person name="Daum C."/>
            <person name="Floudas D."/>
            <person name="Sun H."/>
            <person name="Yadav J.S."/>
            <person name="Pangilinan J."/>
            <person name="Larsson K.H."/>
            <person name="Matsuura K."/>
            <person name="Barry K."/>
            <person name="Labutti K."/>
            <person name="Kuo R."/>
            <person name="Ohm R.A."/>
            <person name="Bhattacharya S.S."/>
            <person name="Shirouzu T."/>
            <person name="Yoshinaga Y."/>
            <person name="Martin F.M."/>
            <person name="Grigoriev I.V."/>
            <person name="Hibbett D.S."/>
        </authorList>
    </citation>
    <scope>NUCLEOTIDE SEQUENCE [LARGE SCALE GENOMIC DNA]</scope>
    <source>
        <strain evidence="10 11">HHB9708</strain>
    </source>
</reference>
<sequence length="1104" mass="121054">MSRASKLPEINLAHPEGPTHLAFSRDGSLIYSGGRDSIVRLWRAELGTDQEPDVAIEAEEAITGITTSKSYWFGASEDAHVRYYKAGSKNMEGLVARTAGVPIRHISVDPEEKRIAVASDDLSIKIIDIETPENVSVLTGYPSAARKISWHPDGKILIASCMDGVLVVWDTENHQQITKIEGLISPVTDTSVPEFDYDCSALWDPLGESFFLASKSHDVVSISKNGWAKVGAFSDTENPEAVTALALSPNGLYLAAAMQSKQVVVFSIANRKPVARQTSEGIPTCLEFSPTHNLLAWTSTDGSISRWRSVIPPTMSSPVERRSKPVEKATEGIFEDSANDAFDDNDDNGNEDDWIIDDLDTGHVELPKAKPVDPYAREMVNVTKAQSPFQSGSTPMRNKKHYLAFNAIGVISVTDQETHHVVNIEFHDRSSKKGFHFQDYLRYNIGSLGEQGALFACPPEAGHPAQVTYKGFSSWSPSTEWTYEFPESEHVVAVATCGTHQSKSTRDSRSPPTAYGIVATNKGYLRFFTAGGIQKYIWAVGDDIVSMVGGHECLLVVHRAGGTSLDGSQNLRYSLISLINFDVLQEGLLPLPRGKILKWIGFSADDAPLAHDNSGVLYLLDRFRRPKQGRWTPLLDTNMLARKQGKDESYWPIGLSGDNFMCLILKGREEHPGFPQPLVQELPIQLPLLTQSTPEAALEEKVYRDSMFVGLLQDSLGDKTFDQDIARQELAVDKTLLQLIQPYCKADDLQRALDAIYMLRHDASLNAAAKLANFYLRPGLEEKIQKLRHERGEQNPAEHARAERIGWRNHAPPIPASRPSTSEFDTDLHDEYQRGSIAPKRKALKPANPSSDSSSPFSLNTAKLSTDISPSDQVDVVEEQIPSQQNGKRKLDDSDLSGADWDTVQQNKRPFLQSADRLSHSQGSKQKPAVNPFARKAAATSSNSASASAPNARSLAKSSSFFDKVESLDTGKSGRTGQKKEKGSTVNTRKEQSKQATLFEVVGSASTKKASRVNSQEATQETLSTQTTLAMDPEQVSPDLEVASTKDPDAEMDADEVCTLAQYAFDPCPKVGWDRMSPSNGLSLPLGAPSQPHDLRSPSNDPAA</sequence>
<dbReference type="InterPro" id="IPR015943">
    <property type="entry name" value="WD40/YVTN_repeat-like_dom_sf"/>
</dbReference>
<dbReference type="PROSITE" id="PS50082">
    <property type="entry name" value="WD_REPEATS_2"/>
    <property type="match status" value="2"/>
</dbReference>
<dbReference type="Pfam" id="PF20946">
    <property type="entry name" value="Ctf4_C"/>
    <property type="match status" value="1"/>
</dbReference>
<feature type="domain" description="WDHD1 first WD40" evidence="9">
    <location>
        <begin position="12"/>
        <end position="304"/>
    </location>
</feature>
<evidence type="ECO:0000256" key="5">
    <source>
        <dbReference type="PROSITE-ProRule" id="PRU00221"/>
    </source>
</evidence>
<dbReference type="PROSITE" id="PS50294">
    <property type="entry name" value="WD_REPEATS_REGION"/>
    <property type="match status" value="2"/>
</dbReference>
<evidence type="ECO:0000256" key="1">
    <source>
        <dbReference type="ARBA" id="ARBA00004123"/>
    </source>
</evidence>
<dbReference type="EMBL" id="KV419395">
    <property type="protein sequence ID" value="KZS98428.1"/>
    <property type="molecule type" value="Genomic_DNA"/>
</dbReference>
<dbReference type="PROSITE" id="PS00678">
    <property type="entry name" value="WD_REPEATS_1"/>
    <property type="match status" value="1"/>
</dbReference>
<evidence type="ECO:0000259" key="7">
    <source>
        <dbReference type="Pfam" id="PF12341"/>
    </source>
</evidence>
<accession>A0A165A391</accession>
<feature type="region of interest" description="Disordered" evidence="6">
    <location>
        <begin position="915"/>
        <end position="1036"/>
    </location>
</feature>
<comment type="subcellular location">
    <subcellularLocation>
        <location evidence="1">Nucleus</location>
    </subcellularLocation>
</comment>
<feature type="compositionally biased region" description="Polar residues" evidence="6">
    <location>
        <begin position="859"/>
        <end position="872"/>
    </location>
</feature>
<dbReference type="PANTHER" id="PTHR19932:SF10">
    <property type="entry name" value="WD REPEAT AND HMG-BOX DNA-BINDING PROTEIN 1"/>
    <property type="match status" value="1"/>
</dbReference>
<evidence type="ECO:0000313" key="11">
    <source>
        <dbReference type="Proteomes" id="UP000076722"/>
    </source>
</evidence>
<feature type="domain" description="WDHD1/CFT4 helical bundle" evidence="8">
    <location>
        <begin position="697"/>
        <end position="793"/>
    </location>
</feature>
<dbReference type="Gene3D" id="2.130.10.10">
    <property type="entry name" value="YVTN repeat-like/Quinoprotein amine dehydrogenase"/>
    <property type="match status" value="3"/>
</dbReference>
<name>A0A165A391_9AGAM</name>
<feature type="compositionally biased region" description="Basic and acidic residues" evidence="6">
    <location>
        <begin position="789"/>
        <end position="806"/>
    </location>
</feature>
<feature type="region of interest" description="Disordered" evidence="6">
    <location>
        <begin position="1074"/>
        <end position="1104"/>
    </location>
</feature>
<dbReference type="GO" id="GO:0043596">
    <property type="term" value="C:nuclear replication fork"/>
    <property type="evidence" value="ECO:0007669"/>
    <property type="project" value="TreeGrafter"/>
</dbReference>
<feature type="region of interest" description="Disordered" evidence="6">
    <location>
        <begin position="789"/>
        <end position="901"/>
    </location>
</feature>
<gene>
    <name evidence="10" type="ORF">SISNIDRAFT_448656</name>
</gene>
<dbReference type="InterPro" id="IPR022100">
    <property type="entry name" value="WDHD1/CFT4_beta-prop_2nd"/>
</dbReference>
<feature type="compositionally biased region" description="Basic and acidic residues" evidence="6">
    <location>
        <begin position="978"/>
        <end position="993"/>
    </location>
</feature>
<dbReference type="STRING" id="1314777.A0A165A391"/>
<evidence type="ECO:0000256" key="2">
    <source>
        <dbReference type="ARBA" id="ARBA00022574"/>
    </source>
</evidence>
<dbReference type="Pfam" id="PF24817">
    <property type="entry name" value="WD40_WDHD1_1st"/>
    <property type="match status" value="1"/>
</dbReference>
<evidence type="ECO:0000259" key="8">
    <source>
        <dbReference type="Pfam" id="PF20946"/>
    </source>
</evidence>
<dbReference type="InterPro" id="IPR048591">
    <property type="entry name" value="WDHD1/CFT4_hel"/>
</dbReference>
<protein>
    <submittedName>
        <fullName evidence="10">Uncharacterized protein</fullName>
    </submittedName>
</protein>
<dbReference type="GO" id="GO:0006261">
    <property type="term" value="P:DNA-templated DNA replication"/>
    <property type="evidence" value="ECO:0007669"/>
    <property type="project" value="TreeGrafter"/>
</dbReference>
<keyword evidence="11" id="KW-1185">Reference proteome</keyword>
<dbReference type="GO" id="GO:0003682">
    <property type="term" value="F:chromatin binding"/>
    <property type="evidence" value="ECO:0007669"/>
    <property type="project" value="TreeGrafter"/>
</dbReference>
<dbReference type="GO" id="GO:0006281">
    <property type="term" value="P:DNA repair"/>
    <property type="evidence" value="ECO:0007669"/>
    <property type="project" value="TreeGrafter"/>
</dbReference>
<keyword evidence="4" id="KW-0539">Nucleus</keyword>
<evidence type="ECO:0000259" key="9">
    <source>
        <dbReference type="Pfam" id="PF24817"/>
    </source>
</evidence>
<proteinExistence type="predicted"/>
<dbReference type="Pfam" id="PF12341">
    <property type="entry name" value="Mcl1_mid"/>
    <property type="match status" value="1"/>
</dbReference>